<gene>
    <name evidence="1" type="ORF">SETIT_6G036200v2</name>
</gene>
<reference evidence="1" key="2">
    <citation type="submission" date="2015-07" db="EMBL/GenBank/DDBJ databases">
        <authorList>
            <person name="Noorani M."/>
        </authorList>
    </citation>
    <scope>NUCLEOTIDE SEQUENCE</scope>
    <source>
        <strain evidence="1">Yugu1</strain>
    </source>
</reference>
<name>A0A368RHX2_SETIT</name>
<dbReference type="OrthoDB" id="10329327at2759"/>
<protein>
    <submittedName>
        <fullName evidence="1">Uncharacterized protein</fullName>
    </submittedName>
</protein>
<organism evidence="1">
    <name type="scientific">Setaria italica</name>
    <name type="common">Foxtail millet</name>
    <name type="synonym">Panicum italicum</name>
    <dbReference type="NCBI Taxonomy" id="4555"/>
    <lineage>
        <taxon>Eukaryota</taxon>
        <taxon>Viridiplantae</taxon>
        <taxon>Streptophyta</taxon>
        <taxon>Embryophyta</taxon>
        <taxon>Tracheophyta</taxon>
        <taxon>Spermatophyta</taxon>
        <taxon>Magnoliopsida</taxon>
        <taxon>Liliopsida</taxon>
        <taxon>Poales</taxon>
        <taxon>Poaceae</taxon>
        <taxon>PACMAD clade</taxon>
        <taxon>Panicoideae</taxon>
        <taxon>Panicodae</taxon>
        <taxon>Paniceae</taxon>
        <taxon>Cenchrinae</taxon>
        <taxon>Setaria</taxon>
    </lineage>
</organism>
<dbReference type="AlphaFoldDB" id="A0A368RHX2"/>
<reference evidence="1" key="1">
    <citation type="journal article" date="2012" name="Nat. Biotechnol.">
        <title>Reference genome sequence of the model plant Setaria.</title>
        <authorList>
            <person name="Bennetzen J.L."/>
            <person name="Schmutz J."/>
            <person name="Wang H."/>
            <person name="Percifield R."/>
            <person name="Hawkins J."/>
            <person name="Pontaroli A.C."/>
            <person name="Estep M."/>
            <person name="Feng L."/>
            <person name="Vaughn J.N."/>
            <person name="Grimwood J."/>
            <person name="Jenkins J."/>
            <person name="Barry K."/>
            <person name="Lindquist E."/>
            <person name="Hellsten U."/>
            <person name="Deshpande S."/>
            <person name="Wang X."/>
            <person name="Wu X."/>
            <person name="Mitros T."/>
            <person name="Triplett J."/>
            <person name="Yang X."/>
            <person name="Ye C.Y."/>
            <person name="Mauro-Herrera M."/>
            <person name="Wang L."/>
            <person name="Li P."/>
            <person name="Sharma M."/>
            <person name="Sharma R."/>
            <person name="Ronald P.C."/>
            <person name="Panaud O."/>
            <person name="Kellogg E.A."/>
            <person name="Brutnell T.P."/>
            <person name="Doust A.N."/>
            <person name="Tuskan G.A."/>
            <person name="Rokhsar D."/>
            <person name="Devos K.M."/>
        </authorList>
    </citation>
    <scope>NUCLEOTIDE SEQUENCE [LARGE SCALE GENOMIC DNA]</scope>
    <source>
        <strain evidence="1">Yugu1</strain>
    </source>
</reference>
<proteinExistence type="predicted"/>
<evidence type="ECO:0000313" key="1">
    <source>
        <dbReference type="EMBL" id="RCV29733.1"/>
    </source>
</evidence>
<sequence>MCKGALPQFCIRHPTTRSEGRGSSCWLRRRTATRQLGRQHQHPTLCMNWTSCQILADRDAEALSSIVTSAFAREST</sequence>
<dbReference type="EMBL" id="CM003533">
    <property type="protein sequence ID" value="RCV29733.1"/>
    <property type="molecule type" value="Genomic_DNA"/>
</dbReference>
<accession>A0A368RHX2</accession>